<gene>
    <name evidence="1" type="ORF">SO694_0003517</name>
</gene>
<dbReference type="GO" id="GO:0032259">
    <property type="term" value="P:methylation"/>
    <property type="evidence" value="ECO:0007669"/>
    <property type="project" value="UniProtKB-KW"/>
</dbReference>
<dbReference type="InterPro" id="IPR041698">
    <property type="entry name" value="Methyltransf_25"/>
</dbReference>
<protein>
    <submittedName>
        <fullName evidence="1">Thiopurine S-methyltransferase (TPMT)</fullName>
    </submittedName>
</protein>
<organism evidence="1 2">
    <name type="scientific">Aureococcus anophagefferens</name>
    <name type="common">Harmful bloom alga</name>
    <dbReference type="NCBI Taxonomy" id="44056"/>
    <lineage>
        <taxon>Eukaryota</taxon>
        <taxon>Sar</taxon>
        <taxon>Stramenopiles</taxon>
        <taxon>Ochrophyta</taxon>
        <taxon>Pelagophyceae</taxon>
        <taxon>Pelagomonadales</taxon>
        <taxon>Pelagomonadaceae</taxon>
        <taxon>Aureococcus</taxon>
    </lineage>
</organism>
<evidence type="ECO:0000313" key="2">
    <source>
        <dbReference type="Proteomes" id="UP001363151"/>
    </source>
</evidence>
<dbReference type="PANTHER" id="PTHR43861:SF1">
    <property type="entry name" value="TRANS-ACONITATE 2-METHYLTRANSFERASE"/>
    <property type="match status" value="1"/>
</dbReference>
<dbReference type="CDD" id="cd02440">
    <property type="entry name" value="AdoMet_MTases"/>
    <property type="match status" value="1"/>
</dbReference>
<dbReference type="EMBL" id="JBBJCI010000367">
    <property type="protein sequence ID" value="KAK7232590.1"/>
    <property type="molecule type" value="Genomic_DNA"/>
</dbReference>
<keyword evidence="2" id="KW-1185">Reference proteome</keyword>
<dbReference type="InterPro" id="IPR029063">
    <property type="entry name" value="SAM-dependent_MTases_sf"/>
</dbReference>
<dbReference type="Pfam" id="PF13649">
    <property type="entry name" value="Methyltransf_25"/>
    <property type="match status" value="2"/>
</dbReference>
<dbReference type="GO" id="GO:0008168">
    <property type="term" value="F:methyltransferase activity"/>
    <property type="evidence" value="ECO:0007669"/>
    <property type="project" value="UniProtKB-KW"/>
</dbReference>
<dbReference type="PANTHER" id="PTHR43861">
    <property type="entry name" value="TRANS-ACONITATE 2-METHYLTRANSFERASE-RELATED"/>
    <property type="match status" value="1"/>
</dbReference>
<proteinExistence type="predicted"/>
<dbReference type="KEGG" id="aaf:AURANDRAFT_63726"/>
<reference evidence="1 2" key="1">
    <citation type="submission" date="2024-03" db="EMBL/GenBank/DDBJ databases">
        <title>Aureococcus anophagefferens CCMP1851 and Kratosvirus quantuckense: Draft genome of a second virus-susceptible host strain in the model system.</title>
        <authorList>
            <person name="Chase E."/>
            <person name="Truchon A.R."/>
            <person name="Schepens W."/>
            <person name="Wilhelm S.W."/>
        </authorList>
    </citation>
    <scope>NUCLEOTIDE SEQUENCE [LARGE SCALE GENOMIC DNA]</scope>
    <source>
        <strain evidence="1 2">CCMP1851</strain>
    </source>
</reference>
<accession>A0ABR1FKL7</accession>
<dbReference type="Proteomes" id="UP001363151">
    <property type="component" value="Unassembled WGS sequence"/>
</dbReference>
<sequence length="423" mass="45301">MASLAAAQDSSDSDDEAHFWPFAEAFEDDTQTYPYGTLSAVASHVTTPRETALAAARLGDVARDDVFVDLGCGVGAVTNLVHATVGCACLGIDCCEAEVAAARRAAAPPVDGHAATYVTCDLFDMPRHVAGVEAARLVVYMHLIPKLVCRSEVRDLLEPYVRAGARVITSKYHPDYWRAARTDGTLDLRRYDAASLSAADDARWRRLGKWRGFYNSAHAPHLPPGAAPTLDALPWRSGEAYAELARYLEAAPRGARALDVGCGTGENLAALAARFDEALGVDVVQGAADAANERARDLENARAVVGDVLAPGAAAKLGTFDFVFDAQTWHCVRGVDEAAARAFYGALVRPGGRLMVLCGNADEPDERGPVRVARADVERAFDGTGLVLEALSPFRFDATAAYARQDFTEPPLGWRALWRRPAS</sequence>
<comment type="caution">
    <text evidence="1">The sequence shown here is derived from an EMBL/GenBank/DDBJ whole genome shotgun (WGS) entry which is preliminary data.</text>
</comment>
<dbReference type="SUPFAM" id="SSF53335">
    <property type="entry name" value="S-adenosyl-L-methionine-dependent methyltransferases"/>
    <property type="match status" value="2"/>
</dbReference>
<name>A0ABR1FKL7_AURAN</name>
<evidence type="ECO:0000313" key="1">
    <source>
        <dbReference type="EMBL" id="KAK7232590.1"/>
    </source>
</evidence>
<dbReference type="Gene3D" id="3.40.50.150">
    <property type="entry name" value="Vaccinia Virus protein VP39"/>
    <property type="match status" value="2"/>
</dbReference>